<dbReference type="EMBL" id="WTPW01000198">
    <property type="protein sequence ID" value="KAF0536660.1"/>
    <property type="molecule type" value="Genomic_DNA"/>
</dbReference>
<reference evidence="1 2" key="1">
    <citation type="journal article" date="2019" name="Environ. Microbiol.">
        <title>At the nexus of three kingdoms: the genome of the mycorrhizal fungus Gigaspora margarita provides insights into plant, endobacterial and fungal interactions.</title>
        <authorList>
            <person name="Venice F."/>
            <person name="Ghignone S."/>
            <person name="Salvioli di Fossalunga A."/>
            <person name="Amselem J."/>
            <person name="Novero M."/>
            <person name="Xianan X."/>
            <person name="Sedzielewska Toro K."/>
            <person name="Morin E."/>
            <person name="Lipzen A."/>
            <person name="Grigoriev I.V."/>
            <person name="Henrissat B."/>
            <person name="Martin F.M."/>
            <person name="Bonfante P."/>
        </authorList>
    </citation>
    <scope>NUCLEOTIDE SEQUENCE [LARGE SCALE GENOMIC DNA]</scope>
    <source>
        <strain evidence="1 2">BEG34</strain>
    </source>
</reference>
<name>A0A8H4AVA4_GIGMA</name>
<protein>
    <submittedName>
        <fullName evidence="1">Guanylate-binding protein</fullName>
    </submittedName>
</protein>
<dbReference type="AlphaFoldDB" id="A0A8H4AVA4"/>
<organism evidence="1 2">
    <name type="scientific">Gigaspora margarita</name>
    <dbReference type="NCBI Taxonomy" id="4874"/>
    <lineage>
        <taxon>Eukaryota</taxon>
        <taxon>Fungi</taxon>
        <taxon>Fungi incertae sedis</taxon>
        <taxon>Mucoromycota</taxon>
        <taxon>Glomeromycotina</taxon>
        <taxon>Glomeromycetes</taxon>
        <taxon>Diversisporales</taxon>
        <taxon>Gigasporaceae</taxon>
        <taxon>Gigaspora</taxon>
    </lineage>
</organism>
<evidence type="ECO:0000313" key="2">
    <source>
        <dbReference type="Proteomes" id="UP000439903"/>
    </source>
</evidence>
<evidence type="ECO:0000313" key="1">
    <source>
        <dbReference type="EMBL" id="KAF0536660.1"/>
    </source>
</evidence>
<dbReference type="OrthoDB" id="2423900at2759"/>
<sequence>MKTVTTGVDNSEKFLPLNEFSKLNDNPEIDNNILVGFVDTEGQGGKMLEISTILDKLDTMTNLAKQITRVSQCQNQSTKPYGHLHIIFRFWNNNSAPACVKKEILEPKFTHRGSEKYTITSIFERMQVVRVKTLAKGALNGFHTLIDKMDPQYIIEGCNDEGIDEYLYKERRKKIVGEKNQHVAPNNKAENLLKDICTFDDKMGPQNKSEGCDYEGVDTYLHEKLETFKEQLKLKNFSDSKWNSFDYNERKLKRKERNQRIAAKNEKGMQIVRANELVENASKDFRTLVEIMDSQQKKLENREFF</sequence>
<comment type="caution">
    <text evidence="1">The sequence shown here is derived from an EMBL/GenBank/DDBJ whole genome shotgun (WGS) entry which is preliminary data.</text>
</comment>
<proteinExistence type="predicted"/>
<accession>A0A8H4AVA4</accession>
<gene>
    <name evidence="1" type="ORF">F8M41_009059</name>
</gene>
<dbReference type="Proteomes" id="UP000439903">
    <property type="component" value="Unassembled WGS sequence"/>
</dbReference>
<keyword evidence="2" id="KW-1185">Reference proteome</keyword>